<reference evidence="1 2" key="1">
    <citation type="submission" date="2018-11" db="EMBL/GenBank/DDBJ databases">
        <title>Sequencing the genomes of 1000 actinobacteria strains.</title>
        <authorList>
            <person name="Klenk H.-P."/>
        </authorList>
    </citation>
    <scope>NUCLEOTIDE SEQUENCE [LARGE SCALE GENOMIC DNA]</scope>
    <source>
        <strain evidence="1 2">DSM 13521</strain>
    </source>
</reference>
<evidence type="ECO:0000313" key="1">
    <source>
        <dbReference type="EMBL" id="ROR96934.1"/>
    </source>
</evidence>
<dbReference type="OrthoDB" id="5291250at2"/>
<dbReference type="AlphaFoldDB" id="A0A3N2DBU0"/>
<dbReference type="RefSeq" id="WP_123739046.1">
    <property type="nucleotide sequence ID" value="NZ_CALFQU010000010.1"/>
</dbReference>
<comment type="caution">
    <text evidence="1">The sequence shown here is derived from an EMBL/GenBank/DDBJ whole genome shotgun (WGS) entry which is preliminary data.</text>
</comment>
<dbReference type="EMBL" id="RKHQ01000001">
    <property type="protein sequence ID" value="ROR96934.1"/>
    <property type="molecule type" value="Genomic_DNA"/>
</dbReference>
<dbReference type="Proteomes" id="UP000275356">
    <property type="component" value="Unassembled WGS sequence"/>
</dbReference>
<protein>
    <submittedName>
        <fullName evidence="1">CRISPR system Cascade subunit CasC</fullName>
    </submittedName>
</protein>
<dbReference type="NCBIfam" id="TIGR01869">
    <property type="entry name" value="casC_Cse4"/>
    <property type="match status" value="1"/>
</dbReference>
<proteinExistence type="predicted"/>
<dbReference type="InterPro" id="IPR010148">
    <property type="entry name" value="CRISPR-assoc_prot_CT1975"/>
</dbReference>
<dbReference type="Pfam" id="PF09344">
    <property type="entry name" value="Cas_CT1975"/>
    <property type="match status" value="1"/>
</dbReference>
<accession>A0A3N2DBU0</accession>
<organism evidence="1 2">
    <name type="scientific">Salana multivorans</name>
    <dbReference type="NCBI Taxonomy" id="120377"/>
    <lineage>
        <taxon>Bacteria</taxon>
        <taxon>Bacillati</taxon>
        <taxon>Actinomycetota</taxon>
        <taxon>Actinomycetes</taxon>
        <taxon>Micrococcales</taxon>
        <taxon>Beutenbergiaceae</taxon>
        <taxon>Salana</taxon>
    </lineage>
</organism>
<sequence length="391" mass="41016">MTTRTYLDVHVLQSVPPSCINRDDTGSPKSAVYGGVRRARVSSQAWKRATREAFKDLLPEKDRGVRTKRVVEMVSSGISRSQTGAGLQREQVEELAVAVVAATGLKLTKARNSERQDTEFLVLVSAQQASALAELAVAALEAAGDVAGAKATLGTAESKKQAKRVLQQGNSVDLALFGRMVANDTDLNVDATCQVAHALSIHAAGTEFDYFTAVDDLKERSEDEGSGDGDAGAGMIGTIEFTSATLYRYATINVEALVAALGSRELAEEGIVAFLTAFVRSMPTGKQNTFANNTLPEAVVVSLREDQAVSYVGAFEEPISSSKGYALLGAARLAEFAGEVADAYGVEPVRSWVVGVGAVGEALASVGTRGSFATLPREVAGIAVARVAEPA</sequence>
<name>A0A3N2DBU0_9MICO</name>
<gene>
    <name evidence="1" type="ORF">EDD28_1527</name>
</gene>
<evidence type="ECO:0000313" key="2">
    <source>
        <dbReference type="Proteomes" id="UP000275356"/>
    </source>
</evidence>
<keyword evidence="2" id="KW-1185">Reference proteome</keyword>